<dbReference type="Proteomes" id="UP001476798">
    <property type="component" value="Unassembled WGS sequence"/>
</dbReference>
<organism evidence="2 3">
    <name type="scientific">Goodea atripinnis</name>
    <dbReference type="NCBI Taxonomy" id="208336"/>
    <lineage>
        <taxon>Eukaryota</taxon>
        <taxon>Metazoa</taxon>
        <taxon>Chordata</taxon>
        <taxon>Craniata</taxon>
        <taxon>Vertebrata</taxon>
        <taxon>Euteleostomi</taxon>
        <taxon>Actinopterygii</taxon>
        <taxon>Neopterygii</taxon>
        <taxon>Teleostei</taxon>
        <taxon>Neoteleostei</taxon>
        <taxon>Acanthomorphata</taxon>
        <taxon>Ovalentaria</taxon>
        <taxon>Atherinomorphae</taxon>
        <taxon>Cyprinodontiformes</taxon>
        <taxon>Goodeidae</taxon>
        <taxon>Goodea</taxon>
    </lineage>
</organism>
<feature type="compositionally biased region" description="Basic residues" evidence="1">
    <location>
        <begin position="21"/>
        <end position="34"/>
    </location>
</feature>
<keyword evidence="3" id="KW-1185">Reference proteome</keyword>
<gene>
    <name evidence="2" type="ORF">GOODEAATRI_009445</name>
</gene>
<evidence type="ECO:0000313" key="3">
    <source>
        <dbReference type="Proteomes" id="UP001476798"/>
    </source>
</evidence>
<evidence type="ECO:0000313" key="2">
    <source>
        <dbReference type="EMBL" id="MEQ2171314.1"/>
    </source>
</evidence>
<proteinExistence type="predicted"/>
<protein>
    <submittedName>
        <fullName evidence="2">Uncharacterized protein</fullName>
    </submittedName>
</protein>
<reference evidence="2 3" key="1">
    <citation type="submission" date="2021-06" db="EMBL/GenBank/DDBJ databases">
        <authorList>
            <person name="Palmer J.M."/>
        </authorList>
    </citation>
    <scope>NUCLEOTIDE SEQUENCE [LARGE SCALE GENOMIC DNA]</scope>
    <source>
        <strain evidence="2 3">GA_2019</strain>
        <tissue evidence="2">Muscle</tissue>
    </source>
</reference>
<accession>A0ABV0NK94</accession>
<comment type="caution">
    <text evidence="2">The sequence shown here is derived from an EMBL/GenBank/DDBJ whole genome shotgun (WGS) entry which is preliminary data.</text>
</comment>
<evidence type="ECO:0000256" key="1">
    <source>
        <dbReference type="SAM" id="MobiDB-lite"/>
    </source>
</evidence>
<dbReference type="EMBL" id="JAHRIO010040508">
    <property type="protein sequence ID" value="MEQ2171314.1"/>
    <property type="molecule type" value="Genomic_DNA"/>
</dbReference>
<name>A0ABV0NK94_9TELE</name>
<feature type="region of interest" description="Disordered" evidence="1">
    <location>
        <begin position="14"/>
        <end position="80"/>
    </location>
</feature>
<feature type="compositionally biased region" description="Polar residues" evidence="1">
    <location>
        <begin position="35"/>
        <end position="51"/>
    </location>
</feature>
<sequence length="167" mass="18891">MKIWMTLTENGPLLGLSTGKGSKHMSKTTKRWLTRHQTNGRSSTQPSQSTDPDPIENLRSKQNSRKHNRGPRSLDKSRVTAQRGIIKDPLSVCSNFWKVVGEDCHIAFKLSFSVQDYAIAIKCISMLFTCTNSTKKILIMNVLHVNAPKQSVRKKHNKTFSFVMFAV</sequence>